<dbReference type="Gene3D" id="3.10.129.10">
    <property type="entry name" value="Hotdog Thioesterase"/>
    <property type="match status" value="1"/>
</dbReference>
<feature type="domain" description="FAS1-like dehydratase" evidence="1">
    <location>
        <begin position="39"/>
        <end position="116"/>
    </location>
</feature>
<keyword evidence="3" id="KW-1185">Reference proteome</keyword>
<name>A0A974ZRA6_9NOCA</name>
<evidence type="ECO:0000313" key="2">
    <source>
        <dbReference type="EMBL" id="QSE87430.1"/>
    </source>
</evidence>
<dbReference type="InterPro" id="IPR039569">
    <property type="entry name" value="FAS1-like_DH_region"/>
</dbReference>
<evidence type="ECO:0000313" key="3">
    <source>
        <dbReference type="Proteomes" id="UP000662986"/>
    </source>
</evidence>
<geneLocation type="plasmid" evidence="2 3">
    <name>unnamed5</name>
</geneLocation>
<dbReference type="Pfam" id="PF13452">
    <property type="entry name" value="FAS1_DH_region"/>
    <property type="match status" value="1"/>
</dbReference>
<accession>A0A974ZRA6</accession>
<keyword evidence="2" id="KW-0614">Plasmid</keyword>
<dbReference type="SUPFAM" id="SSF54637">
    <property type="entry name" value="Thioesterase/thiol ester dehydrase-isomerase"/>
    <property type="match status" value="1"/>
</dbReference>
<organism evidence="2 3">
    <name type="scientific">Rhodococcus pseudokoreensis</name>
    <dbReference type="NCBI Taxonomy" id="2811421"/>
    <lineage>
        <taxon>Bacteria</taxon>
        <taxon>Bacillati</taxon>
        <taxon>Actinomycetota</taxon>
        <taxon>Actinomycetes</taxon>
        <taxon>Mycobacteriales</taxon>
        <taxon>Nocardiaceae</taxon>
        <taxon>Rhodococcus</taxon>
    </lineage>
</organism>
<protein>
    <submittedName>
        <fullName evidence="2">MaoC family dehydratase N-terminal domain-containing protein</fullName>
    </submittedName>
</protein>
<dbReference type="InterPro" id="IPR029069">
    <property type="entry name" value="HotDog_dom_sf"/>
</dbReference>
<dbReference type="RefSeq" id="WP_206004145.1">
    <property type="nucleotide sequence ID" value="NZ_CP070614.1"/>
</dbReference>
<reference evidence="2 3" key="1">
    <citation type="journal article" date="2021" name="Microbiol. Resour. Announc.">
        <title>Complete Genome Sequences of Two Rhodococcus sp. Strains with Large and Linear Chromosomes, Isolated from Apple Rhizosphere.</title>
        <authorList>
            <person name="Benning S."/>
            <person name="Brugnone N."/>
            <person name="Siani R."/>
            <person name="Kublik S."/>
            <person name="Schloter M."/>
            <person name="Rad V."/>
        </authorList>
    </citation>
    <scope>NUCLEOTIDE SEQUENCE [LARGE SCALE GENOMIC DNA]</scope>
    <source>
        <strain evidence="2 3">R79</strain>
    </source>
</reference>
<gene>
    <name evidence="2" type="ORF">JWS13_02010</name>
</gene>
<proteinExistence type="predicted"/>
<reference evidence="2 3" key="2">
    <citation type="journal article" date="2022" name="Arch. Microbiol.">
        <title>Rhodococcus pseudokoreensis sp. nov. isolated from the rhizosphere of young M26 apple rootstocks.</title>
        <authorList>
            <person name="Kampfer P."/>
            <person name="Glaeser S.P."/>
            <person name="Blom J."/>
            <person name="Wolf J."/>
            <person name="Benning S."/>
            <person name="Schloter M."/>
            <person name="Neumann-Schaal M."/>
        </authorList>
    </citation>
    <scope>NUCLEOTIDE SEQUENCE [LARGE SCALE GENOMIC DNA]</scope>
    <source>
        <strain evidence="2 3">R79</strain>
    </source>
</reference>
<evidence type="ECO:0000259" key="1">
    <source>
        <dbReference type="Pfam" id="PF13452"/>
    </source>
</evidence>
<dbReference type="Proteomes" id="UP000662986">
    <property type="component" value="Plasmid unnamed5"/>
</dbReference>
<dbReference type="EMBL" id="CP070614">
    <property type="protein sequence ID" value="QSE87430.1"/>
    <property type="molecule type" value="Genomic_DNA"/>
</dbReference>
<sequence length="129" mass="13924">MKLDAEGKSVFAGQEVVSAARIDNLARALGSTSAAGTARLAPFFGPTVAGETQFVEVLGLDLSRALLGGLTYEWTRPFHRDETVNITVFIDKVFDKGSSRFGVVVAEFHDSDGDLIQRQSSTFIERKAA</sequence>